<accession>A0A9Q1G6L0</accession>
<proteinExistence type="predicted"/>
<comment type="caution">
    <text evidence="1">The sequence shown here is derived from an EMBL/GenBank/DDBJ whole genome shotgun (WGS) entry which is preliminary data.</text>
</comment>
<sequence length="84" mass="9621">MKDKMRSTMTEIRLNGLTLVSEHRDVVVTPEEVLDIFCRKNRLDDFIGISLSFHFTLSQSPSDHAASNREARNILRISAGLQQY</sequence>
<dbReference type="AlphaFoldDB" id="A0A9Q1G6L0"/>
<organism evidence="1 2">
    <name type="scientific">Synaphobranchus kaupii</name>
    <name type="common">Kaup's arrowtooth eel</name>
    <dbReference type="NCBI Taxonomy" id="118154"/>
    <lineage>
        <taxon>Eukaryota</taxon>
        <taxon>Metazoa</taxon>
        <taxon>Chordata</taxon>
        <taxon>Craniata</taxon>
        <taxon>Vertebrata</taxon>
        <taxon>Euteleostomi</taxon>
        <taxon>Actinopterygii</taxon>
        <taxon>Neopterygii</taxon>
        <taxon>Teleostei</taxon>
        <taxon>Anguilliformes</taxon>
        <taxon>Synaphobranchidae</taxon>
        <taxon>Synaphobranchus</taxon>
    </lineage>
</organism>
<dbReference type="OrthoDB" id="6621209at2759"/>
<gene>
    <name evidence="1" type="ORF">SKAU_G00065160</name>
</gene>
<protein>
    <submittedName>
        <fullName evidence="1">Uncharacterized protein</fullName>
    </submittedName>
</protein>
<keyword evidence="2" id="KW-1185">Reference proteome</keyword>
<evidence type="ECO:0000313" key="1">
    <source>
        <dbReference type="EMBL" id="KAJ8375936.1"/>
    </source>
</evidence>
<reference evidence="1" key="1">
    <citation type="journal article" date="2023" name="Science">
        <title>Genome structures resolve the early diversification of teleost fishes.</title>
        <authorList>
            <person name="Parey E."/>
            <person name="Louis A."/>
            <person name="Montfort J."/>
            <person name="Bouchez O."/>
            <person name="Roques C."/>
            <person name="Iampietro C."/>
            <person name="Lluch J."/>
            <person name="Castinel A."/>
            <person name="Donnadieu C."/>
            <person name="Desvignes T."/>
            <person name="Floi Bucao C."/>
            <person name="Jouanno E."/>
            <person name="Wen M."/>
            <person name="Mejri S."/>
            <person name="Dirks R."/>
            <person name="Jansen H."/>
            <person name="Henkel C."/>
            <person name="Chen W.J."/>
            <person name="Zahm M."/>
            <person name="Cabau C."/>
            <person name="Klopp C."/>
            <person name="Thompson A.W."/>
            <person name="Robinson-Rechavi M."/>
            <person name="Braasch I."/>
            <person name="Lecointre G."/>
            <person name="Bobe J."/>
            <person name="Postlethwait J.H."/>
            <person name="Berthelot C."/>
            <person name="Roest Crollius H."/>
            <person name="Guiguen Y."/>
        </authorList>
    </citation>
    <scope>NUCLEOTIDE SEQUENCE</scope>
    <source>
        <strain evidence="1">WJC10195</strain>
    </source>
</reference>
<name>A0A9Q1G6L0_SYNKA</name>
<evidence type="ECO:0000313" key="2">
    <source>
        <dbReference type="Proteomes" id="UP001152622"/>
    </source>
</evidence>
<dbReference type="EMBL" id="JAINUF010000002">
    <property type="protein sequence ID" value="KAJ8375936.1"/>
    <property type="molecule type" value="Genomic_DNA"/>
</dbReference>
<feature type="non-terminal residue" evidence="1">
    <location>
        <position position="84"/>
    </location>
</feature>
<dbReference type="Proteomes" id="UP001152622">
    <property type="component" value="Chromosome 2"/>
</dbReference>